<evidence type="ECO:0000256" key="4">
    <source>
        <dbReference type="ARBA" id="ARBA00012851"/>
    </source>
</evidence>
<dbReference type="EC" id="1.1.1.302" evidence="4"/>
<evidence type="ECO:0000256" key="10">
    <source>
        <dbReference type="ARBA" id="ARBA00031630"/>
    </source>
</evidence>
<dbReference type="InterPro" id="IPR050765">
    <property type="entry name" value="Riboflavin_Biosynth_HTPR"/>
</dbReference>
<evidence type="ECO:0000256" key="3">
    <source>
        <dbReference type="ARBA" id="ARBA00009723"/>
    </source>
</evidence>
<dbReference type="InterPro" id="IPR024072">
    <property type="entry name" value="DHFR-like_dom_sf"/>
</dbReference>
<sequence>MPPLPPPTCVPPSDLLTFPPSLIPLFTPYLPTPPSPSHPLPFLTLTFATSLDSALSLGPGLRTVLSGPASKAMTHFLRSRHAAILIGVNTTLADDPSLNCRLPSPSGTHTHPRPIILDPRARWRPTPDAKVLALARAGHGLAPFVLVAEGTAVDAGVRDVVEGHGGRYIAVAVGEGGRFAWRNVLGVLQGEGLESVMVEGGGEEVVDAVVLTVAPTWVERGRAAARVEGGRWIPLGEDVVLCGRLKKD</sequence>
<comment type="similarity">
    <text evidence="3">Belongs to the HTP reductase family.</text>
</comment>
<keyword evidence="15" id="KW-1185">Reference proteome</keyword>
<dbReference type="PANTHER" id="PTHR38011:SF7">
    <property type="entry name" value="2,5-DIAMINO-6-RIBOSYLAMINO-4(3H)-PYRIMIDINONE 5'-PHOSPHATE REDUCTASE"/>
    <property type="match status" value="1"/>
</dbReference>
<evidence type="ECO:0000256" key="5">
    <source>
        <dbReference type="ARBA" id="ARBA00015035"/>
    </source>
</evidence>
<name>A0AA40K9T4_9PEZI</name>
<evidence type="ECO:0000256" key="12">
    <source>
        <dbReference type="ARBA" id="ARBA00049020"/>
    </source>
</evidence>
<dbReference type="Pfam" id="PF01872">
    <property type="entry name" value="RibD_C"/>
    <property type="match status" value="1"/>
</dbReference>
<evidence type="ECO:0000256" key="8">
    <source>
        <dbReference type="ARBA" id="ARBA00023002"/>
    </source>
</evidence>
<comment type="function">
    <text evidence="1">Catalyzes an early step in riboflavin biosynthesis, the NADPH-dependent reduction of the ribose side chain of 2,5-diamino-6-ribosylamino-4(3H)-pyrimidinone 5'-phosphate, yielding 2,5-diamino-6-ribitylamino-4(3H)-pyrimidinone 5'-phosphate.</text>
</comment>
<dbReference type="GO" id="GO:0009231">
    <property type="term" value="P:riboflavin biosynthetic process"/>
    <property type="evidence" value="ECO:0007669"/>
    <property type="project" value="UniProtKB-KW"/>
</dbReference>
<evidence type="ECO:0000256" key="2">
    <source>
        <dbReference type="ARBA" id="ARBA00005104"/>
    </source>
</evidence>
<comment type="catalytic activity">
    <reaction evidence="11">
        <text>2,5-diamino-6-(1-D-ribitylamino)pyrimidin-4(3H)-one 5'-phosphate + NAD(+) = 2,5-diamino-6-(1-D-ribosylamino)pyrimidin-4(3H)-one 5'-phosphate + NADH + H(+)</text>
        <dbReference type="Rhea" id="RHEA:27274"/>
        <dbReference type="ChEBI" id="CHEBI:15378"/>
        <dbReference type="ChEBI" id="CHEBI:57540"/>
        <dbReference type="ChEBI" id="CHEBI:57945"/>
        <dbReference type="ChEBI" id="CHEBI:58890"/>
        <dbReference type="ChEBI" id="CHEBI:59545"/>
        <dbReference type="EC" id="1.1.1.302"/>
    </reaction>
</comment>
<organism evidence="14 15">
    <name type="scientific">Schizothecium vesticola</name>
    <dbReference type="NCBI Taxonomy" id="314040"/>
    <lineage>
        <taxon>Eukaryota</taxon>
        <taxon>Fungi</taxon>
        <taxon>Dikarya</taxon>
        <taxon>Ascomycota</taxon>
        <taxon>Pezizomycotina</taxon>
        <taxon>Sordariomycetes</taxon>
        <taxon>Sordariomycetidae</taxon>
        <taxon>Sordariales</taxon>
        <taxon>Schizotheciaceae</taxon>
        <taxon>Schizothecium</taxon>
    </lineage>
</organism>
<dbReference type="Gene3D" id="3.40.430.10">
    <property type="entry name" value="Dihydrofolate Reductase, subunit A"/>
    <property type="match status" value="1"/>
</dbReference>
<protein>
    <recommendedName>
        <fullName evidence="5">2,5-diamino-6-ribosylamino-4(3H)-pyrimidinone 5'-phosphate reductase</fullName>
        <ecNumber evidence="4">1.1.1.302</ecNumber>
    </recommendedName>
    <alternativeName>
        <fullName evidence="10">2,5-diamino-6-(5-phospho-D-ribosylamino)pyrimidin-4(3H)-one reductase</fullName>
    </alternativeName>
    <alternativeName>
        <fullName evidence="9">2,5-diamino-6-ribitylamino-4(3H)-pyrimidinone 5'-phosphate synthase</fullName>
    </alternativeName>
</protein>
<evidence type="ECO:0000313" key="15">
    <source>
        <dbReference type="Proteomes" id="UP001172155"/>
    </source>
</evidence>
<accession>A0AA40K9T4</accession>
<evidence type="ECO:0000256" key="6">
    <source>
        <dbReference type="ARBA" id="ARBA00022619"/>
    </source>
</evidence>
<comment type="catalytic activity">
    <reaction evidence="12">
        <text>2,5-diamino-6-(1-D-ribitylamino)pyrimidin-4(3H)-one 5'-phosphate + NADP(+) = 2,5-diamino-6-(1-D-ribosylamino)pyrimidin-4(3H)-one 5'-phosphate + NADPH + H(+)</text>
        <dbReference type="Rhea" id="RHEA:27278"/>
        <dbReference type="ChEBI" id="CHEBI:15378"/>
        <dbReference type="ChEBI" id="CHEBI:57783"/>
        <dbReference type="ChEBI" id="CHEBI:58349"/>
        <dbReference type="ChEBI" id="CHEBI:58890"/>
        <dbReference type="ChEBI" id="CHEBI:59545"/>
        <dbReference type="EC" id="1.1.1.302"/>
    </reaction>
</comment>
<evidence type="ECO:0000256" key="1">
    <source>
        <dbReference type="ARBA" id="ARBA00003555"/>
    </source>
</evidence>
<feature type="domain" description="Bacterial bifunctional deaminase-reductase C-terminal" evidence="13">
    <location>
        <begin position="41"/>
        <end position="216"/>
    </location>
</feature>
<dbReference type="EMBL" id="JAUKUD010000002">
    <property type="protein sequence ID" value="KAK0751170.1"/>
    <property type="molecule type" value="Genomic_DNA"/>
</dbReference>
<keyword evidence="6" id="KW-0686">Riboflavin biosynthesis</keyword>
<dbReference type="InterPro" id="IPR002734">
    <property type="entry name" value="RibDG_C"/>
</dbReference>
<gene>
    <name evidence="14" type="ORF">B0T18DRAFT_456606</name>
</gene>
<keyword evidence="7" id="KW-0521">NADP</keyword>
<dbReference type="AlphaFoldDB" id="A0AA40K9T4"/>
<reference evidence="14" key="1">
    <citation type="submission" date="2023-06" db="EMBL/GenBank/DDBJ databases">
        <title>Genome-scale phylogeny and comparative genomics of the fungal order Sordariales.</title>
        <authorList>
            <consortium name="Lawrence Berkeley National Laboratory"/>
            <person name="Hensen N."/>
            <person name="Bonometti L."/>
            <person name="Westerberg I."/>
            <person name="Brannstrom I.O."/>
            <person name="Guillou S."/>
            <person name="Cros-Aarteil S."/>
            <person name="Calhoun S."/>
            <person name="Haridas S."/>
            <person name="Kuo A."/>
            <person name="Mondo S."/>
            <person name="Pangilinan J."/>
            <person name="Riley R."/>
            <person name="LaButti K."/>
            <person name="Andreopoulos B."/>
            <person name="Lipzen A."/>
            <person name="Chen C."/>
            <person name="Yanf M."/>
            <person name="Daum C."/>
            <person name="Ng V."/>
            <person name="Clum A."/>
            <person name="Steindorff A."/>
            <person name="Ohm R."/>
            <person name="Martin F."/>
            <person name="Silar P."/>
            <person name="Natvig D."/>
            <person name="Lalanne C."/>
            <person name="Gautier V."/>
            <person name="Ament-velasquez S.L."/>
            <person name="Kruys A."/>
            <person name="Hutchinson M.I."/>
            <person name="Powell A.J."/>
            <person name="Barry K."/>
            <person name="Miller A.N."/>
            <person name="Grigoriev I.V."/>
            <person name="Debuchy R."/>
            <person name="Gladieux P."/>
            <person name="Thoren M.H."/>
            <person name="Johannesson H."/>
        </authorList>
    </citation>
    <scope>NUCLEOTIDE SEQUENCE</scope>
    <source>
        <strain evidence="14">SMH3187-1</strain>
    </source>
</reference>
<evidence type="ECO:0000256" key="11">
    <source>
        <dbReference type="ARBA" id="ARBA00047550"/>
    </source>
</evidence>
<keyword evidence="8" id="KW-0560">Oxidoreductase</keyword>
<dbReference type="SUPFAM" id="SSF53597">
    <property type="entry name" value="Dihydrofolate reductase-like"/>
    <property type="match status" value="1"/>
</dbReference>
<dbReference type="Proteomes" id="UP001172155">
    <property type="component" value="Unassembled WGS sequence"/>
</dbReference>
<proteinExistence type="inferred from homology"/>
<comment type="pathway">
    <text evidence="2">Cofactor biosynthesis; riboflavin biosynthesis.</text>
</comment>
<dbReference type="GO" id="GO:0008703">
    <property type="term" value="F:5-amino-6-(5-phosphoribosylamino)uracil reductase activity"/>
    <property type="evidence" value="ECO:0007669"/>
    <property type="project" value="InterPro"/>
</dbReference>
<evidence type="ECO:0000256" key="7">
    <source>
        <dbReference type="ARBA" id="ARBA00022857"/>
    </source>
</evidence>
<dbReference type="PANTHER" id="PTHR38011">
    <property type="entry name" value="DIHYDROFOLATE REDUCTASE FAMILY PROTEIN (AFU_ORTHOLOGUE AFUA_8G06820)"/>
    <property type="match status" value="1"/>
</dbReference>
<evidence type="ECO:0000259" key="13">
    <source>
        <dbReference type="Pfam" id="PF01872"/>
    </source>
</evidence>
<evidence type="ECO:0000256" key="9">
    <source>
        <dbReference type="ARBA" id="ARBA00030073"/>
    </source>
</evidence>
<evidence type="ECO:0000313" key="14">
    <source>
        <dbReference type="EMBL" id="KAK0751170.1"/>
    </source>
</evidence>
<comment type="caution">
    <text evidence="14">The sequence shown here is derived from an EMBL/GenBank/DDBJ whole genome shotgun (WGS) entry which is preliminary data.</text>
</comment>